<sequence length="176" mass="20039">MYPDLEKLFSDLSKIIPLRALGSQLHGDENSIFQLEKSGEYYFLMPCPFIANSGRAAPPLLDGSFMYAILASFPQQVMVGPGRTNENYRSVQRVRGHVSITLGADALYAGELVFSDRKLVSWNHVSGHFLPSVEQRHTQLTPNVKRLLPEHLFVDPIAAMHRRRQQLMQEVMNDEW</sequence>
<protein>
    <submittedName>
        <fullName evidence="1">Uncharacterized protein</fullName>
    </submittedName>
</protein>
<dbReference type="RefSeq" id="WP_354009678.1">
    <property type="nucleotide sequence ID" value="NZ_JBEWTA010000001.1"/>
</dbReference>
<reference evidence="1 2" key="1">
    <citation type="submission" date="2024-06" db="EMBL/GenBank/DDBJ databases">
        <title>Genomic Encyclopedia of Type Strains, Phase V (KMG-V): Genome sequencing to study the core and pangenomes of soil and plant-associated prokaryotes.</title>
        <authorList>
            <person name="Whitman W."/>
        </authorList>
    </citation>
    <scope>NUCLEOTIDE SEQUENCE [LARGE SCALE GENOMIC DNA]</scope>
    <source>
        <strain evidence="1 2">NE40</strain>
    </source>
</reference>
<keyword evidence="2" id="KW-1185">Reference proteome</keyword>
<name>A0ABV2SDN9_9GAMM</name>
<comment type="caution">
    <text evidence="1">The sequence shown here is derived from an EMBL/GenBank/DDBJ whole genome shotgun (WGS) entry which is preliminary data.</text>
</comment>
<accession>A0ABV2SDN9</accession>
<dbReference type="Proteomes" id="UP001549366">
    <property type="component" value="Unassembled WGS sequence"/>
</dbReference>
<gene>
    <name evidence="1" type="ORF">V5J35_000426</name>
</gene>
<organism evidence="1 2">
    <name type="scientific">Endozoicomonas lisbonensis</name>
    <dbReference type="NCBI Taxonomy" id="3120522"/>
    <lineage>
        <taxon>Bacteria</taxon>
        <taxon>Pseudomonadati</taxon>
        <taxon>Pseudomonadota</taxon>
        <taxon>Gammaproteobacteria</taxon>
        <taxon>Oceanospirillales</taxon>
        <taxon>Endozoicomonadaceae</taxon>
        <taxon>Endozoicomonas</taxon>
    </lineage>
</organism>
<evidence type="ECO:0000313" key="1">
    <source>
        <dbReference type="EMBL" id="MET4755234.1"/>
    </source>
</evidence>
<evidence type="ECO:0000313" key="2">
    <source>
        <dbReference type="Proteomes" id="UP001549366"/>
    </source>
</evidence>
<dbReference type="EMBL" id="JBEWTB010000002">
    <property type="protein sequence ID" value="MET4755234.1"/>
    <property type="molecule type" value="Genomic_DNA"/>
</dbReference>
<proteinExistence type="predicted"/>